<name>A0ABV5R772_9ACTN</name>
<dbReference type="RefSeq" id="WP_345516779.1">
    <property type="nucleotide sequence ID" value="NZ_BAAAXD010000039.1"/>
</dbReference>
<gene>
    <name evidence="1" type="ORF">ACFFTL_15520</name>
</gene>
<organism evidence="1 2">
    <name type="scientific">Streptomyces yanii</name>
    <dbReference type="NCBI Taxonomy" id="78510"/>
    <lineage>
        <taxon>Bacteria</taxon>
        <taxon>Bacillati</taxon>
        <taxon>Actinomycetota</taxon>
        <taxon>Actinomycetes</taxon>
        <taxon>Kitasatosporales</taxon>
        <taxon>Streptomycetaceae</taxon>
        <taxon>Streptomyces</taxon>
    </lineage>
</organism>
<sequence length="219" mass="23976">MSAVNNRKARPLIIAVLAGGLVAGAVTGTSITDVFTAASEQSGTADQVALAGTHAKSGDVCTPVDRVTPILIREGWDSAPEKITWRNGASAQQQHQFTFTQTYSARGMLTGKLPSLPSVRGKARAQINKKNKQSKKNNEESSSMLGFELELSASISNAETITYTVPARSMFVAKRGIWKQTWAIKRYQRWSNCQERWTHVGNYTGVGSMNYTSSKKLYR</sequence>
<dbReference type="EMBL" id="JBHMCG010000064">
    <property type="protein sequence ID" value="MFB9573685.1"/>
    <property type="molecule type" value="Genomic_DNA"/>
</dbReference>
<evidence type="ECO:0000313" key="2">
    <source>
        <dbReference type="Proteomes" id="UP001589710"/>
    </source>
</evidence>
<accession>A0ABV5R772</accession>
<dbReference type="Proteomes" id="UP001589710">
    <property type="component" value="Unassembled WGS sequence"/>
</dbReference>
<protein>
    <recommendedName>
        <fullName evidence="3">Tat pathway signal sequence domain protein</fullName>
    </recommendedName>
</protein>
<evidence type="ECO:0008006" key="3">
    <source>
        <dbReference type="Google" id="ProtNLM"/>
    </source>
</evidence>
<proteinExistence type="predicted"/>
<comment type="caution">
    <text evidence="1">The sequence shown here is derived from an EMBL/GenBank/DDBJ whole genome shotgun (WGS) entry which is preliminary data.</text>
</comment>
<evidence type="ECO:0000313" key="1">
    <source>
        <dbReference type="EMBL" id="MFB9573685.1"/>
    </source>
</evidence>
<reference evidence="1 2" key="1">
    <citation type="submission" date="2024-09" db="EMBL/GenBank/DDBJ databases">
        <authorList>
            <person name="Sun Q."/>
            <person name="Mori K."/>
        </authorList>
    </citation>
    <scope>NUCLEOTIDE SEQUENCE [LARGE SCALE GENOMIC DNA]</scope>
    <source>
        <strain evidence="1 2">JCM 3331</strain>
    </source>
</reference>
<keyword evidence="2" id="KW-1185">Reference proteome</keyword>